<comment type="caution">
    <text evidence="1">The sequence shown here is derived from an EMBL/GenBank/DDBJ whole genome shotgun (WGS) entry which is preliminary data.</text>
</comment>
<gene>
    <name evidence="1" type="ORF">LCGC14_2293890</name>
</gene>
<evidence type="ECO:0008006" key="2">
    <source>
        <dbReference type="Google" id="ProtNLM"/>
    </source>
</evidence>
<sequence>MARLLDFEILVGDEVIQLSERGTRAINKAVELVATEVWGNIGREAPTDEGRLGGSWQLTRKGPRTWSVATRVLYASFVNDGTGIYGPAGRRITPQRAAVLVFKWMGQTWFRRSVKGQQANPYADRAVDKASGRAQDFADIAIREEFA</sequence>
<dbReference type="AlphaFoldDB" id="A0A0F9DD05"/>
<proteinExistence type="predicted"/>
<organism evidence="1">
    <name type="scientific">marine sediment metagenome</name>
    <dbReference type="NCBI Taxonomy" id="412755"/>
    <lineage>
        <taxon>unclassified sequences</taxon>
        <taxon>metagenomes</taxon>
        <taxon>ecological metagenomes</taxon>
    </lineage>
</organism>
<accession>A0A0F9DD05</accession>
<dbReference type="EMBL" id="LAZR01032193">
    <property type="protein sequence ID" value="KKL51596.1"/>
    <property type="molecule type" value="Genomic_DNA"/>
</dbReference>
<protein>
    <recommendedName>
        <fullName evidence="2">HK97 gp10 family phage protein</fullName>
    </recommendedName>
</protein>
<evidence type="ECO:0000313" key="1">
    <source>
        <dbReference type="EMBL" id="KKL51596.1"/>
    </source>
</evidence>
<reference evidence="1" key="1">
    <citation type="journal article" date="2015" name="Nature">
        <title>Complex archaea that bridge the gap between prokaryotes and eukaryotes.</title>
        <authorList>
            <person name="Spang A."/>
            <person name="Saw J.H."/>
            <person name="Jorgensen S.L."/>
            <person name="Zaremba-Niedzwiedzka K."/>
            <person name="Martijn J."/>
            <person name="Lind A.E."/>
            <person name="van Eijk R."/>
            <person name="Schleper C."/>
            <person name="Guy L."/>
            <person name="Ettema T.J."/>
        </authorList>
    </citation>
    <scope>NUCLEOTIDE SEQUENCE</scope>
</reference>
<name>A0A0F9DD05_9ZZZZ</name>